<dbReference type="PANTHER" id="PTHR33164">
    <property type="entry name" value="TRANSCRIPTIONAL REGULATOR, MARR FAMILY"/>
    <property type="match status" value="1"/>
</dbReference>
<dbReference type="EMBL" id="CP000386">
    <property type="protein sequence ID" value="ABG05053.1"/>
    <property type="molecule type" value="Genomic_DNA"/>
</dbReference>
<reference evidence="5 6" key="1">
    <citation type="submission" date="2006-06" db="EMBL/GenBank/DDBJ databases">
        <title>Complete sequence of Rubrobacter xylanophilus DSM 9941.</title>
        <authorList>
            <consortium name="US DOE Joint Genome Institute"/>
            <person name="Copeland A."/>
            <person name="Lucas S."/>
            <person name="Lapidus A."/>
            <person name="Barry K."/>
            <person name="Detter J.C."/>
            <person name="Glavina del Rio T."/>
            <person name="Hammon N."/>
            <person name="Israni S."/>
            <person name="Dalin E."/>
            <person name="Tice H."/>
            <person name="Pitluck S."/>
            <person name="Munk A.C."/>
            <person name="Brettin T."/>
            <person name="Bruce D."/>
            <person name="Han C."/>
            <person name="Tapia R."/>
            <person name="Gilna P."/>
            <person name="Schmutz J."/>
            <person name="Larimer F."/>
            <person name="Land M."/>
            <person name="Hauser L."/>
            <person name="Kyrpides N."/>
            <person name="Lykidis A."/>
            <person name="da Costa M.S."/>
            <person name="Rainey F.A."/>
            <person name="Empadinhas N."/>
            <person name="Jolivet E."/>
            <person name="Battista J.R."/>
            <person name="Richardson P."/>
        </authorList>
    </citation>
    <scope>NUCLEOTIDE SEQUENCE [LARGE SCALE GENOMIC DNA]</scope>
    <source>
        <strain evidence="6">DSM 9941 / NBRC 16129 / PRD-1</strain>
    </source>
</reference>
<organism evidence="5 6">
    <name type="scientific">Rubrobacter xylanophilus (strain DSM 9941 / JCM 11954 / NBRC 16129 / PRD-1)</name>
    <dbReference type="NCBI Taxonomy" id="266117"/>
    <lineage>
        <taxon>Bacteria</taxon>
        <taxon>Bacillati</taxon>
        <taxon>Actinomycetota</taxon>
        <taxon>Rubrobacteria</taxon>
        <taxon>Rubrobacterales</taxon>
        <taxon>Rubrobacteraceae</taxon>
        <taxon>Rubrobacter</taxon>
    </lineage>
</organism>
<dbReference type="PROSITE" id="PS01117">
    <property type="entry name" value="HTH_MARR_1"/>
    <property type="match status" value="1"/>
</dbReference>
<name>Q1AU75_RUBXD</name>
<dbReference type="PANTHER" id="PTHR33164:SF43">
    <property type="entry name" value="HTH-TYPE TRANSCRIPTIONAL REPRESSOR YETL"/>
    <property type="match status" value="1"/>
</dbReference>
<dbReference type="InterPro" id="IPR036390">
    <property type="entry name" value="WH_DNA-bd_sf"/>
</dbReference>
<keyword evidence="6" id="KW-1185">Reference proteome</keyword>
<dbReference type="InterPro" id="IPR039422">
    <property type="entry name" value="MarR/SlyA-like"/>
</dbReference>
<dbReference type="GO" id="GO:0003677">
    <property type="term" value="F:DNA binding"/>
    <property type="evidence" value="ECO:0007669"/>
    <property type="project" value="UniProtKB-KW"/>
</dbReference>
<dbReference type="KEGG" id="rxy:Rxyl_2109"/>
<evidence type="ECO:0000256" key="2">
    <source>
        <dbReference type="ARBA" id="ARBA00023125"/>
    </source>
</evidence>
<dbReference type="GO" id="GO:0006950">
    <property type="term" value="P:response to stress"/>
    <property type="evidence" value="ECO:0007669"/>
    <property type="project" value="TreeGrafter"/>
</dbReference>
<feature type="domain" description="HTH marR-type" evidence="4">
    <location>
        <begin position="1"/>
        <end position="86"/>
    </location>
</feature>
<dbReference type="InterPro" id="IPR000835">
    <property type="entry name" value="HTH_MarR-typ"/>
</dbReference>
<dbReference type="GO" id="GO:0003700">
    <property type="term" value="F:DNA-binding transcription factor activity"/>
    <property type="evidence" value="ECO:0007669"/>
    <property type="project" value="InterPro"/>
</dbReference>
<evidence type="ECO:0000313" key="6">
    <source>
        <dbReference type="Proteomes" id="UP000006637"/>
    </source>
</evidence>
<dbReference type="eggNOG" id="COG1846">
    <property type="taxonomic scope" value="Bacteria"/>
</dbReference>
<gene>
    <name evidence="5" type="ordered locus">Rxyl_2109</name>
</gene>
<accession>Q1AU75</accession>
<dbReference type="Pfam" id="PF12802">
    <property type="entry name" value="MarR_2"/>
    <property type="match status" value="1"/>
</dbReference>
<evidence type="ECO:0000259" key="4">
    <source>
        <dbReference type="PROSITE" id="PS50995"/>
    </source>
</evidence>
<dbReference type="InterPro" id="IPR023187">
    <property type="entry name" value="Tscrpt_reg_MarR-type_CS"/>
</dbReference>
<evidence type="ECO:0000313" key="5">
    <source>
        <dbReference type="EMBL" id="ABG05053.1"/>
    </source>
</evidence>
<dbReference type="Gene3D" id="1.10.10.10">
    <property type="entry name" value="Winged helix-like DNA-binding domain superfamily/Winged helix DNA-binding domain"/>
    <property type="match status" value="1"/>
</dbReference>
<dbReference type="HOGENOM" id="CLU_089893_2_0_11"/>
<dbReference type="SUPFAM" id="SSF46785">
    <property type="entry name" value="Winged helix' DNA-binding domain"/>
    <property type="match status" value="1"/>
</dbReference>
<sequence length="145" mass="15281">MGELAREFGVAPATVSGAVAALERKGLVRRRSSPGDGRAVALALTPRGGALARELAAWDLPLRRRLAELPSGQKEGALWLLLRLIDGLQEEGAITVSGMCVSCRYFRPHAHPGAARPHHCALLDAPLGVGELRLDCPDHEPAAAG</sequence>
<keyword evidence="1" id="KW-0805">Transcription regulation</keyword>
<keyword evidence="2" id="KW-0238">DNA-binding</keyword>
<dbReference type="AlphaFoldDB" id="Q1AU75"/>
<dbReference type="PROSITE" id="PS50995">
    <property type="entry name" value="HTH_MARR_2"/>
    <property type="match status" value="1"/>
</dbReference>
<dbReference type="InterPro" id="IPR036388">
    <property type="entry name" value="WH-like_DNA-bd_sf"/>
</dbReference>
<proteinExistence type="predicted"/>
<evidence type="ECO:0000256" key="1">
    <source>
        <dbReference type="ARBA" id="ARBA00023015"/>
    </source>
</evidence>
<evidence type="ECO:0000256" key="3">
    <source>
        <dbReference type="ARBA" id="ARBA00023163"/>
    </source>
</evidence>
<keyword evidence="3" id="KW-0804">Transcription</keyword>
<dbReference type="Proteomes" id="UP000006637">
    <property type="component" value="Chromosome"/>
</dbReference>
<dbReference type="PhylomeDB" id="Q1AU75"/>
<protein>
    <submittedName>
        <fullName evidence="5">Transcriptional regulator, MarR family</fullName>
    </submittedName>
</protein>
<dbReference type="STRING" id="266117.Rxyl_2109"/>